<dbReference type="Proteomes" id="UP000748752">
    <property type="component" value="Unassembled WGS sequence"/>
</dbReference>
<dbReference type="PROSITE" id="PS51669">
    <property type="entry name" value="4FE4S_MOW_BIS_MGD"/>
    <property type="match status" value="1"/>
</dbReference>
<keyword evidence="4" id="KW-0732">Signal</keyword>
<dbReference type="SMART" id="SM00926">
    <property type="entry name" value="Molybdop_Fe4S4"/>
    <property type="match status" value="1"/>
</dbReference>
<accession>A0ABS1CRB7</accession>
<dbReference type="Pfam" id="PF00384">
    <property type="entry name" value="Molybdopterin"/>
    <property type="match status" value="1"/>
</dbReference>
<dbReference type="PANTHER" id="PTHR43742">
    <property type="entry name" value="TRIMETHYLAMINE-N-OXIDE REDUCTASE"/>
    <property type="match status" value="1"/>
</dbReference>
<keyword evidence="7" id="KW-0411">Iron-sulfur</keyword>
<dbReference type="Pfam" id="PF04879">
    <property type="entry name" value="Molybdop_Fe4S4"/>
    <property type="match status" value="1"/>
</dbReference>
<evidence type="ECO:0000313" key="10">
    <source>
        <dbReference type="Proteomes" id="UP000748752"/>
    </source>
</evidence>
<feature type="non-terminal residue" evidence="9">
    <location>
        <position position="350"/>
    </location>
</feature>
<dbReference type="EMBL" id="NRRV01000208">
    <property type="protein sequence ID" value="MBK1634029.1"/>
    <property type="molecule type" value="Genomic_DNA"/>
</dbReference>
<organism evidence="9 10">
    <name type="scientific">Thiohalocapsa halophila</name>
    <dbReference type="NCBI Taxonomy" id="69359"/>
    <lineage>
        <taxon>Bacteria</taxon>
        <taxon>Pseudomonadati</taxon>
        <taxon>Pseudomonadota</taxon>
        <taxon>Gammaproteobacteria</taxon>
        <taxon>Chromatiales</taxon>
        <taxon>Chromatiaceae</taxon>
        <taxon>Thiohalocapsa</taxon>
    </lineage>
</organism>
<evidence type="ECO:0000313" key="9">
    <source>
        <dbReference type="EMBL" id="MBK1634029.1"/>
    </source>
</evidence>
<proteinExistence type="predicted"/>
<evidence type="ECO:0000256" key="3">
    <source>
        <dbReference type="ARBA" id="ARBA00022723"/>
    </source>
</evidence>
<evidence type="ECO:0000256" key="7">
    <source>
        <dbReference type="ARBA" id="ARBA00023014"/>
    </source>
</evidence>
<protein>
    <submittedName>
        <fullName evidence="9">DMSO reductase</fullName>
    </submittedName>
</protein>
<evidence type="ECO:0000259" key="8">
    <source>
        <dbReference type="PROSITE" id="PS51669"/>
    </source>
</evidence>
<reference evidence="9 10" key="1">
    <citation type="journal article" date="2020" name="Microorganisms">
        <title>Osmotic Adaptation and Compatible Solute Biosynthesis of Phototrophic Bacteria as Revealed from Genome Analyses.</title>
        <authorList>
            <person name="Imhoff J.F."/>
            <person name="Rahn T."/>
            <person name="Kunzel S."/>
            <person name="Keller A."/>
            <person name="Neulinger S.C."/>
        </authorList>
    </citation>
    <scope>NUCLEOTIDE SEQUENCE [LARGE SCALE GENOMIC DNA]</scope>
    <source>
        <strain evidence="9 10">DSM 6210</strain>
    </source>
</reference>
<dbReference type="InterPro" id="IPR006656">
    <property type="entry name" value="Mopterin_OxRdtase"/>
</dbReference>
<keyword evidence="3" id="KW-0479">Metal-binding</keyword>
<evidence type="ECO:0000256" key="1">
    <source>
        <dbReference type="ARBA" id="ARBA00022485"/>
    </source>
</evidence>
<keyword evidence="5" id="KW-0560">Oxidoreductase</keyword>
<evidence type="ECO:0000256" key="6">
    <source>
        <dbReference type="ARBA" id="ARBA00023004"/>
    </source>
</evidence>
<keyword evidence="1" id="KW-0004">4Fe-4S</keyword>
<dbReference type="PANTHER" id="PTHR43742:SF9">
    <property type="entry name" value="TETRATHIONATE REDUCTASE SUBUNIT A"/>
    <property type="match status" value="1"/>
</dbReference>
<dbReference type="Gene3D" id="3.40.228.10">
    <property type="entry name" value="Dimethylsulfoxide Reductase, domain 2"/>
    <property type="match status" value="1"/>
</dbReference>
<evidence type="ECO:0000256" key="5">
    <source>
        <dbReference type="ARBA" id="ARBA00023002"/>
    </source>
</evidence>
<gene>
    <name evidence="9" type="ORF">CKO31_25580</name>
</gene>
<keyword evidence="6" id="KW-0408">Iron</keyword>
<dbReference type="InterPro" id="IPR006963">
    <property type="entry name" value="Mopterin_OxRdtase_4Fe-4S_dom"/>
</dbReference>
<evidence type="ECO:0000256" key="4">
    <source>
        <dbReference type="ARBA" id="ARBA00022729"/>
    </source>
</evidence>
<dbReference type="Gene3D" id="2.20.25.90">
    <property type="entry name" value="ADC-like domains"/>
    <property type="match status" value="1"/>
</dbReference>
<dbReference type="InterPro" id="IPR050612">
    <property type="entry name" value="Prok_Mopterin_Oxidored"/>
</dbReference>
<dbReference type="SUPFAM" id="SSF53706">
    <property type="entry name" value="Formate dehydrogenase/DMSO reductase, domains 1-3"/>
    <property type="match status" value="1"/>
</dbReference>
<comment type="caution">
    <text evidence="9">The sequence shown here is derived from an EMBL/GenBank/DDBJ whole genome shotgun (WGS) entry which is preliminary data.</text>
</comment>
<evidence type="ECO:0000256" key="2">
    <source>
        <dbReference type="ARBA" id="ARBA00022505"/>
    </source>
</evidence>
<feature type="domain" description="4Fe-4S Mo/W bis-MGD-type" evidence="8">
    <location>
        <begin position="38"/>
        <end position="94"/>
    </location>
</feature>
<keyword evidence="10" id="KW-1185">Reference proteome</keyword>
<name>A0ABS1CRB7_9GAMM</name>
<sequence length="350" mass="38528">MASSAAVAGAGVSRPALCGSVELQAGGRDFSPITQKERQAIPSACWQCVTRDAIVGYVEDGRLMKIEGHPDSIRTRGVLCAKGQAGVNQVYFPDRILYPMKRVGERGEGKWKRISWDEALDEIVSKIKPLRDQGHPEKFMFQYGRMKASSSVLIKDAFLGTYGTKTIGNHTAICEGGKWTSQELSWGGHYDNWDFDNTDFVLIFGSNVLETHTNHIPTAQRLIEAHVDRGVPVYTFDVRLTNTAAKSNEWIPIKVGADGAVALAMSHVIMAEGLYDEDFLKFVRVTPDHNASIDEKVEALKTHLAEYTPEWAETVSGVPADRIKDLAIQFGKAKSGVVVSYRGTIAHHHG</sequence>
<keyword evidence="2" id="KW-0500">Molybdenum</keyword>
<dbReference type="Gene3D" id="3.40.50.740">
    <property type="match status" value="1"/>
</dbReference>